<evidence type="ECO:0000313" key="2">
    <source>
        <dbReference type="WBParaSite" id="Pan_g21911.t1"/>
    </source>
</evidence>
<dbReference type="AlphaFoldDB" id="A0A7E4VL81"/>
<dbReference type="WBParaSite" id="Pan_g21911.t1">
    <property type="protein sequence ID" value="Pan_g21911.t1"/>
    <property type="gene ID" value="Pan_g21911"/>
</dbReference>
<name>A0A7E4VL81_PANRE</name>
<reference evidence="2" key="2">
    <citation type="submission" date="2020-10" db="UniProtKB">
        <authorList>
            <consortium name="WormBaseParasite"/>
        </authorList>
    </citation>
    <scope>IDENTIFICATION</scope>
</reference>
<proteinExistence type="predicted"/>
<dbReference type="Proteomes" id="UP000492821">
    <property type="component" value="Unassembled WGS sequence"/>
</dbReference>
<sequence>MDLPSVNTAAPLLIIVAKTMSAKNRKTNGAPAKQKVSTLGFIRKNEKQKKVNGEPTKRQTSWLNNIATRHDLEFRRLRNAFVFYQSNKSLYFFINKDNVTVKRFSRQKPEKLALTSWNCFLKDVEEKCKDRFQKKTK</sequence>
<reference evidence="1" key="1">
    <citation type="journal article" date="2013" name="Genetics">
        <title>The draft genome and transcriptome of Panagrellus redivivus are shaped by the harsh demands of a free-living lifestyle.</title>
        <authorList>
            <person name="Srinivasan J."/>
            <person name="Dillman A.R."/>
            <person name="Macchietto M.G."/>
            <person name="Heikkinen L."/>
            <person name="Lakso M."/>
            <person name="Fracchia K.M."/>
            <person name="Antoshechkin I."/>
            <person name="Mortazavi A."/>
            <person name="Wong G."/>
            <person name="Sternberg P.W."/>
        </authorList>
    </citation>
    <scope>NUCLEOTIDE SEQUENCE [LARGE SCALE GENOMIC DNA]</scope>
    <source>
        <strain evidence="1">MT8872</strain>
    </source>
</reference>
<accession>A0A7E4VL81</accession>
<organism evidence="1 2">
    <name type="scientific">Panagrellus redivivus</name>
    <name type="common">Microworm</name>
    <dbReference type="NCBI Taxonomy" id="6233"/>
    <lineage>
        <taxon>Eukaryota</taxon>
        <taxon>Metazoa</taxon>
        <taxon>Ecdysozoa</taxon>
        <taxon>Nematoda</taxon>
        <taxon>Chromadorea</taxon>
        <taxon>Rhabditida</taxon>
        <taxon>Tylenchina</taxon>
        <taxon>Panagrolaimomorpha</taxon>
        <taxon>Panagrolaimoidea</taxon>
        <taxon>Panagrolaimidae</taxon>
        <taxon>Panagrellus</taxon>
    </lineage>
</organism>
<evidence type="ECO:0000313" key="1">
    <source>
        <dbReference type="Proteomes" id="UP000492821"/>
    </source>
</evidence>
<protein>
    <submittedName>
        <fullName evidence="2">PH domain-containing protein</fullName>
    </submittedName>
</protein>
<keyword evidence="1" id="KW-1185">Reference proteome</keyword>